<feature type="domain" description="DUF6316" evidence="1">
    <location>
        <begin position="17"/>
        <end position="49"/>
    </location>
</feature>
<dbReference type="Proteomes" id="UP000249396">
    <property type="component" value="Unassembled WGS sequence"/>
</dbReference>
<evidence type="ECO:0000313" key="2">
    <source>
        <dbReference type="EMBL" id="PZN70641.1"/>
    </source>
</evidence>
<dbReference type="EMBL" id="QJPH01000546">
    <property type="protein sequence ID" value="PZN70641.1"/>
    <property type="molecule type" value="Genomic_DNA"/>
</dbReference>
<evidence type="ECO:0000313" key="3">
    <source>
        <dbReference type="Proteomes" id="UP000249396"/>
    </source>
</evidence>
<comment type="caution">
    <text evidence="2">The sequence shown here is derived from an EMBL/GenBank/DDBJ whole genome shotgun (WGS) entry which is preliminary data.</text>
</comment>
<dbReference type="InterPro" id="IPR045630">
    <property type="entry name" value="DUF6316"/>
</dbReference>
<proteinExistence type="predicted"/>
<reference evidence="2 3" key="1">
    <citation type="journal article" date="2018" name="Aquat. Microb. Ecol.">
        <title>Gammaproteobacterial methanotrophs dominate.</title>
        <authorList>
            <person name="Rissanen A.J."/>
            <person name="Saarenheimo J."/>
            <person name="Tiirola M."/>
            <person name="Peura S."/>
            <person name="Aalto S.L."/>
            <person name="Karvinen A."/>
            <person name="Nykanen H."/>
        </authorList>
    </citation>
    <scope>NUCLEOTIDE SEQUENCE [LARGE SCALE GENOMIC DNA]</scope>
    <source>
        <strain evidence="2">AMbin10</strain>
    </source>
</reference>
<accession>A0A2W4QED2</accession>
<dbReference type="AlphaFoldDB" id="A0A2W4QED2"/>
<sequence>MSMLPTLERIFGFDYGKEEWYFRAREGIQGPYATREDAAWALIMFINQCIEHDLTGGRMALPHKMAEVVIEAPRWKSN</sequence>
<gene>
    <name evidence="2" type="ORF">DM484_28075</name>
</gene>
<organism evidence="2 3">
    <name type="scientific">Candidatus Methylumidiphilus alinenensis</name>
    <dbReference type="NCBI Taxonomy" id="2202197"/>
    <lineage>
        <taxon>Bacteria</taxon>
        <taxon>Pseudomonadati</taxon>
        <taxon>Pseudomonadota</taxon>
        <taxon>Gammaproteobacteria</taxon>
        <taxon>Methylococcales</taxon>
        <taxon>Candidatus Methylumidiphilus</taxon>
    </lineage>
</organism>
<protein>
    <recommendedName>
        <fullName evidence="1">DUF6316 domain-containing protein</fullName>
    </recommendedName>
</protein>
<dbReference type="Pfam" id="PF19837">
    <property type="entry name" value="DUF6316"/>
    <property type="match status" value="1"/>
</dbReference>
<name>A0A2W4QED2_9GAMM</name>
<evidence type="ECO:0000259" key="1">
    <source>
        <dbReference type="Pfam" id="PF19837"/>
    </source>
</evidence>